<sequence>MIPRHLTAYVRQKLSKNKMIATSIPPIKTNMLQPADVSWFEQLPLNRIYRRSIYFENDI</sequence>
<reference evidence="1 2" key="1">
    <citation type="journal article" date="2018" name="Sci. Rep.">
        <title>Genomic signatures of local adaptation to the degree of environmental predictability in rotifers.</title>
        <authorList>
            <person name="Franch-Gras L."/>
            <person name="Hahn C."/>
            <person name="Garcia-Roger E.M."/>
            <person name="Carmona M.J."/>
            <person name="Serra M."/>
            <person name="Gomez A."/>
        </authorList>
    </citation>
    <scope>NUCLEOTIDE SEQUENCE [LARGE SCALE GENOMIC DNA]</scope>
    <source>
        <strain evidence="1">HYR1</strain>
    </source>
</reference>
<evidence type="ECO:0000313" key="2">
    <source>
        <dbReference type="Proteomes" id="UP000276133"/>
    </source>
</evidence>
<dbReference type="EMBL" id="REGN01006372">
    <property type="protein sequence ID" value="RNA09795.1"/>
    <property type="molecule type" value="Genomic_DNA"/>
</dbReference>
<gene>
    <name evidence="1" type="ORF">BpHYR1_011480</name>
</gene>
<name>A0A3M7QFR7_BRAPC</name>
<protein>
    <submittedName>
        <fullName evidence="1">Uncharacterized protein</fullName>
    </submittedName>
</protein>
<organism evidence="1 2">
    <name type="scientific">Brachionus plicatilis</name>
    <name type="common">Marine rotifer</name>
    <name type="synonym">Brachionus muelleri</name>
    <dbReference type="NCBI Taxonomy" id="10195"/>
    <lineage>
        <taxon>Eukaryota</taxon>
        <taxon>Metazoa</taxon>
        <taxon>Spiralia</taxon>
        <taxon>Gnathifera</taxon>
        <taxon>Rotifera</taxon>
        <taxon>Eurotatoria</taxon>
        <taxon>Monogononta</taxon>
        <taxon>Pseudotrocha</taxon>
        <taxon>Ploima</taxon>
        <taxon>Brachionidae</taxon>
        <taxon>Brachionus</taxon>
    </lineage>
</organism>
<proteinExistence type="predicted"/>
<dbReference type="AlphaFoldDB" id="A0A3M7QFR7"/>
<comment type="caution">
    <text evidence="1">The sequence shown here is derived from an EMBL/GenBank/DDBJ whole genome shotgun (WGS) entry which is preliminary data.</text>
</comment>
<evidence type="ECO:0000313" key="1">
    <source>
        <dbReference type="EMBL" id="RNA09795.1"/>
    </source>
</evidence>
<accession>A0A3M7QFR7</accession>
<dbReference type="Proteomes" id="UP000276133">
    <property type="component" value="Unassembled WGS sequence"/>
</dbReference>
<keyword evidence="2" id="KW-1185">Reference proteome</keyword>